<dbReference type="PANTHER" id="PTHR11795">
    <property type="entry name" value="BRANCHED-CHAIN AMINO ACID TRANSPORT SYSTEM PERMEASE PROTEIN LIVH"/>
    <property type="match status" value="1"/>
</dbReference>
<gene>
    <name evidence="10" type="ORF">SCFA_730018</name>
</gene>
<comment type="similarity">
    <text evidence="8">Belongs to the binding-protein-dependent transport system permease family. LivHM subfamily.</text>
</comment>
<evidence type="ECO:0000256" key="3">
    <source>
        <dbReference type="ARBA" id="ARBA00022475"/>
    </source>
</evidence>
<dbReference type="GO" id="GO:0022857">
    <property type="term" value="F:transmembrane transporter activity"/>
    <property type="evidence" value="ECO:0007669"/>
    <property type="project" value="InterPro"/>
</dbReference>
<dbReference type="GO" id="GO:0005886">
    <property type="term" value="C:plasma membrane"/>
    <property type="evidence" value="ECO:0007669"/>
    <property type="project" value="UniProtKB-SubCell"/>
</dbReference>
<proteinExistence type="inferred from homology"/>
<dbReference type="Pfam" id="PF02653">
    <property type="entry name" value="BPD_transp_2"/>
    <property type="match status" value="1"/>
</dbReference>
<evidence type="ECO:0000256" key="9">
    <source>
        <dbReference type="SAM" id="Phobius"/>
    </source>
</evidence>
<keyword evidence="3" id="KW-1003">Cell membrane</keyword>
<feature type="transmembrane region" description="Helical" evidence="9">
    <location>
        <begin position="188"/>
        <end position="210"/>
    </location>
</feature>
<evidence type="ECO:0000256" key="5">
    <source>
        <dbReference type="ARBA" id="ARBA00022970"/>
    </source>
</evidence>
<keyword evidence="4 9" id="KW-0812">Transmembrane</keyword>
<dbReference type="InterPro" id="IPR052157">
    <property type="entry name" value="BCAA_transport_permease"/>
</dbReference>
<protein>
    <submittedName>
        <fullName evidence="10">Putative Branched-chain amino acid transport system permease protein</fullName>
    </submittedName>
</protein>
<sequence length="290" mass="31995">MEIFIQLIINGCLTGMTYALMALGLSIIFGTLGLINFAHGDFIMLAMYGGFLFSLCSGMDPYWGLFILLPVAFVLGIAFYRFLFKKLIDAPEESHIIATFGLSFVFQYGTMLLFSAEYKSVSTDYSANVFHIWNQYIDYPHIYGALAAAILIASLIMFLHYTNTGRAIRAVSEQRRGAMMIGINVHRIYMIAAGLGLCCIAVSGVSLITFESVHPTIGTHLNLLCWIIVVLGGIGSIPGTIVGAIIIAIMEMMVGYYFEPALTTFAYFIMFLAILMIRPSGIFGVKERRA</sequence>
<evidence type="ECO:0000256" key="4">
    <source>
        <dbReference type="ARBA" id="ARBA00022692"/>
    </source>
</evidence>
<name>A0A485M5I8_9ZZZZ</name>
<evidence type="ECO:0000256" key="2">
    <source>
        <dbReference type="ARBA" id="ARBA00022448"/>
    </source>
</evidence>
<feature type="transmembrane region" description="Helical" evidence="9">
    <location>
        <begin position="216"/>
        <end position="234"/>
    </location>
</feature>
<evidence type="ECO:0000256" key="1">
    <source>
        <dbReference type="ARBA" id="ARBA00004651"/>
    </source>
</evidence>
<keyword evidence="2" id="KW-0813">Transport</keyword>
<evidence type="ECO:0000256" key="8">
    <source>
        <dbReference type="ARBA" id="ARBA00037998"/>
    </source>
</evidence>
<comment type="subcellular location">
    <subcellularLocation>
        <location evidence="1">Cell membrane</location>
        <topology evidence="1">Multi-pass membrane protein</topology>
    </subcellularLocation>
</comment>
<dbReference type="GO" id="GO:0006865">
    <property type="term" value="P:amino acid transport"/>
    <property type="evidence" value="ECO:0007669"/>
    <property type="project" value="UniProtKB-KW"/>
</dbReference>
<keyword evidence="6 9" id="KW-1133">Transmembrane helix</keyword>
<reference evidence="10" key="1">
    <citation type="submission" date="2019-03" db="EMBL/GenBank/DDBJ databases">
        <authorList>
            <person name="Hao L."/>
        </authorList>
    </citation>
    <scope>NUCLEOTIDE SEQUENCE</scope>
</reference>
<keyword evidence="7 9" id="KW-0472">Membrane</keyword>
<feature type="transmembrane region" description="Helical" evidence="9">
    <location>
        <begin position="7"/>
        <end position="35"/>
    </location>
</feature>
<accession>A0A485M5I8</accession>
<evidence type="ECO:0000313" key="10">
    <source>
        <dbReference type="EMBL" id="VFU17870.1"/>
    </source>
</evidence>
<dbReference type="CDD" id="cd06582">
    <property type="entry name" value="TM_PBP1_LivH_like"/>
    <property type="match status" value="1"/>
</dbReference>
<feature type="transmembrane region" description="Helical" evidence="9">
    <location>
        <begin position="96"/>
        <end position="116"/>
    </location>
</feature>
<feature type="transmembrane region" description="Helical" evidence="9">
    <location>
        <begin position="142"/>
        <end position="161"/>
    </location>
</feature>
<dbReference type="EMBL" id="CAADRM010000140">
    <property type="protein sequence ID" value="VFU17870.1"/>
    <property type="molecule type" value="Genomic_DNA"/>
</dbReference>
<dbReference type="PANTHER" id="PTHR11795:SF445">
    <property type="entry name" value="AMINO ACID ABC TRANSPORTER PERMEASE PROTEIN"/>
    <property type="match status" value="1"/>
</dbReference>
<dbReference type="InterPro" id="IPR001851">
    <property type="entry name" value="ABC_transp_permease"/>
</dbReference>
<keyword evidence="5" id="KW-0029">Amino-acid transport</keyword>
<feature type="transmembrane region" description="Helical" evidence="9">
    <location>
        <begin position="264"/>
        <end position="285"/>
    </location>
</feature>
<feature type="transmembrane region" description="Helical" evidence="9">
    <location>
        <begin position="62"/>
        <end position="84"/>
    </location>
</feature>
<dbReference type="AlphaFoldDB" id="A0A485M5I8"/>
<evidence type="ECO:0000256" key="7">
    <source>
        <dbReference type="ARBA" id="ARBA00023136"/>
    </source>
</evidence>
<evidence type="ECO:0000256" key="6">
    <source>
        <dbReference type="ARBA" id="ARBA00022989"/>
    </source>
</evidence>
<organism evidence="10">
    <name type="scientific">anaerobic digester metagenome</name>
    <dbReference type="NCBI Taxonomy" id="1263854"/>
    <lineage>
        <taxon>unclassified sequences</taxon>
        <taxon>metagenomes</taxon>
        <taxon>ecological metagenomes</taxon>
    </lineage>
</organism>